<name>K2AEW6_9BACT</name>
<evidence type="ECO:0008006" key="3">
    <source>
        <dbReference type="Google" id="ProtNLM"/>
    </source>
</evidence>
<keyword evidence="1" id="KW-0175">Coiled coil</keyword>
<feature type="coiled-coil region" evidence="1">
    <location>
        <begin position="112"/>
        <end position="139"/>
    </location>
</feature>
<dbReference type="AlphaFoldDB" id="K2AEW6"/>
<protein>
    <recommendedName>
        <fullName evidence="3">PspA/IM30 family</fullName>
    </recommendedName>
</protein>
<gene>
    <name evidence="2" type="ORF">ACD_49C00030G0008</name>
</gene>
<sequence>MAFGIETLKQLLKKGNRLDEETAEKLRDPVADGKDVIKAAEEEVRRHTASVTALVASNNEIIAQKALAEAEIAKYERLAQQAGAAKNVDDVRQALAEKVKAQSTVATLTGTINANEVQLAKLRSNLSAARDRIATAKTDQVQLAAVITGSKIRQGLAEASNALTDNNSALGKLGQLKQDAIHAQAQAEAAEEMANISAPGVALEQKYAQAPVSDDDVAKYMK</sequence>
<comment type="caution">
    <text evidence="2">The sequence shown here is derived from an EMBL/GenBank/DDBJ whole genome shotgun (WGS) entry which is preliminary data.</text>
</comment>
<reference evidence="2" key="1">
    <citation type="journal article" date="2012" name="Science">
        <title>Fermentation, hydrogen, and sulfur metabolism in multiple uncultivated bacterial phyla.</title>
        <authorList>
            <person name="Wrighton K.C."/>
            <person name="Thomas B.C."/>
            <person name="Sharon I."/>
            <person name="Miller C.S."/>
            <person name="Castelle C.J."/>
            <person name="VerBerkmoes N.C."/>
            <person name="Wilkins M.J."/>
            <person name="Hettich R.L."/>
            <person name="Lipton M.S."/>
            <person name="Williams K.H."/>
            <person name="Long P.E."/>
            <person name="Banfield J.F."/>
        </authorList>
    </citation>
    <scope>NUCLEOTIDE SEQUENCE [LARGE SCALE GENOMIC DNA]</scope>
</reference>
<accession>K2AEW6</accession>
<proteinExistence type="predicted"/>
<evidence type="ECO:0000313" key="2">
    <source>
        <dbReference type="EMBL" id="EKD66570.1"/>
    </source>
</evidence>
<organism evidence="2">
    <name type="scientific">uncultured bacterium</name>
    <name type="common">gcode 4</name>
    <dbReference type="NCBI Taxonomy" id="1234023"/>
    <lineage>
        <taxon>Bacteria</taxon>
        <taxon>environmental samples</taxon>
    </lineage>
</organism>
<feature type="coiled-coil region" evidence="1">
    <location>
        <begin position="58"/>
        <end position="85"/>
    </location>
</feature>
<evidence type="ECO:0000256" key="1">
    <source>
        <dbReference type="SAM" id="Coils"/>
    </source>
</evidence>
<dbReference type="EMBL" id="AMFJ01021616">
    <property type="protein sequence ID" value="EKD66570.1"/>
    <property type="molecule type" value="Genomic_DNA"/>
</dbReference>